<reference evidence="1 2" key="1">
    <citation type="journal article" date="2019" name="Sci. Rep.">
        <title>Orb-weaving spider Araneus ventricosus genome elucidates the spidroin gene catalogue.</title>
        <authorList>
            <person name="Kono N."/>
            <person name="Nakamura H."/>
            <person name="Ohtoshi R."/>
            <person name="Moran D.A.P."/>
            <person name="Shinohara A."/>
            <person name="Yoshida Y."/>
            <person name="Fujiwara M."/>
            <person name="Mori M."/>
            <person name="Tomita M."/>
            <person name="Arakawa K."/>
        </authorList>
    </citation>
    <scope>NUCLEOTIDE SEQUENCE [LARGE SCALE GENOMIC DNA]</scope>
</reference>
<sequence length="135" mass="15117">MRILFEYSQYCESNFCILFDIARIDGFEVILECAVVGAPAVHPSESSYFDRTRLHSDLFASGSLHSRVLLGASLLARLHLVDPLPLDCQEWPDLSSFVEKKRSLKRMGGVGSQDTNGRCDGCAHLSTRCCMYTYC</sequence>
<dbReference type="EMBL" id="BGPR01001122">
    <property type="protein sequence ID" value="GBM46086.1"/>
    <property type="molecule type" value="Genomic_DNA"/>
</dbReference>
<dbReference type="AlphaFoldDB" id="A0A4Y2G000"/>
<name>A0A4Y2G000_ARAVE</name>
<evidence type="ECO:0000313" key="1">
    <source>
        <dbReference type="EMBL" id="GBM46086.1"/>
    </source>
</evidence>
<protein>
    <submittedName>
        <fullName evidence="1">Uncharacterized protein</fullName>
    </submittedName>
</protein>
<comment type="caution">
    <text evidence="1">The sequence shown here is derived from an EMBL/GenBank/DDBJ whole genome shotgun (WGS) entry which is preliminary data.</text>
</comment>
<organism evidence="1 2">
    <name type="scientific">Araneus ventricosus</name>
    <name type="common">Orbweaver spider</name>
    <name type="synonym">Epeira ventricosa</name>
    <dbReference type="NCBI Taxonomy" id="182803"/>
    <lineage>
        <taxon>Eukaryota</taxon>
        <taxon>Metazoa</taxon>
        <taxon>Ecdysozoa</taxon>
        <taxon>Arthropoda</taxon>
        <taxon>Chelicerata</taxon>
        <taxon>Arachnida</taxon>
        <taxon>Araneae</taxon>
        <taxon>Araneomorphae</taxon>
        <taxon>Entelegynae</taxon>
        <taxon>Araneoidea</taxon>
        <taxon>Araneidae</taxon>
        <taxon>Araneus</taxon>
    </lineage>
</organism>
<dbReference type="Proteomes" id="UP000499080">
    <property type="component" value="Unassembled WGS sequence"/>
</dbReference>
<gene>
    <name evidence="1" type="ORF">AVEN_109667_1</name>
</gene>
<proteinExistence type="predicted"/>
<evidence type="ECO:0000313" key="2">
    <source>
        <dbReference type="Proteomes" id="UP000499080"/>
    </source>
</evidence>
<keyword evidence="2" id="KW-1185">Reference proteome</keyword>
<accession>A0A4Y2G000</accession>